<reference evidence="13" key="1">
    <citation type="submission" date="2022-11" db="UniProtKB">
        <authorList>
            <consortium name="WormBaseParasite"/>
        </authorList>
    </citation>
    <scope>IDENTIFICATION</scope>
</reference>
<keyword evidence="3 9" id="KW-0812">Transmembrane</keyword>
<evidence type="ECO:0000313" key="13">
    <source>
        <dbReference type="WBParaSite" id="nRc.2.0.1.t01708-RA"/>
    </source>
</evidence>
<evidence type="ECO:0000256" key="2">
    <source>
        <dbReference type="ARBA" id="ARBA00022475"/>
    </source>
</evidence>
<keyword evidence="5 9" id="KW-0297">G-protein coupled receptor</keyword>
<evidence type="ECO:0000256" key="7">
    <source>
        <dbReference type="ARBA" id="ARBA00023170"/>
    </source>
</evidence>
<feature type="transmembrane region" description="Helical" evidence="10">
    <location>
        <begin position="95"/>
        <end position="121"/>
    </location>
</feature>
<dbReference type="PROSITE" id="PS00237">
    <property type="entry name" value="G_PROTEIN_RECEP_F1_1"/>
    <property type="match status" value="1"/>
</dbReference>
<dbReference type="Proteomes" id="UP000887565">
    <property type="component" value="Unplaced"/>
</dbReference>
<dbReference type="InterPro" id="IPR017452">
    <property type="entry name" value="GPCR_Rhodpsn_7TM"/>
</dbReference>
<sequence length="688" mass="77144">MQEQRKNIVIVQGVARRRAAIDVMVLKLSSNATLPNSSSSTSNNLSNLDHDVEVTTANMLIIVLGSLLSLVTILGNLLVLISFKKDKRLQTISNYFLISLAAADLTIGCISIPLMTHYSAIGRWTLGYNACQFWLSLDYLMSNASVCNLLLISLDRYFSLTKPLTYRPKRTKKKVIFMIAMTYIFSLLLWPPWIIAWPYIDGRFTVPLDKCAIQFLETSAYATIITAVLAFYLPVTIMVVLYSRVYYVTKTRRKAVKELQGFHKGSSYAKNKDSMTSTQNAAPKSRTQKVTYYNSTLRNPVVLTTLSEKAIELSADDTIYSAEDSSKCDDFQNSPRQQNRDETLIKKIGRKLFPNKMNDDLHNEEMTVNENCLQNNYNNNNSDSNSGMETIFEQPCCTLKIAETTDDRRKTSPDVSHLITADDCVSICTVTTDRNHNLMATTPNTQHRSFSIIDGTVPSTVNKSPASVSGATLVRNVQHQPRSRNNSILSSKLWGANTRNRSNSHGRNFAAVATPKSSTSDKKQERKAAKTLSAILLAFILTWTPYNVMVCVETLRADTVPPHWYTFGYYLCYINSTVNPVCYALCNVLFRRNFYELLTCAYKKSSSQTSVALYQNPMARHNTAPVMASKTTVTGNNSGNKPTIPHAYPPMKLPTLATQISDKISVIRKTYPPFDTEKADFDMEKAAD</sequence>
<evidence type="ECO:0000256" key="10">
    <source>
        <dbReference type="SAM" id="Phobius"/>
    </source>
</evidence>
<comment type="subcellular location">
    <subcellularLocation>
        <location evidence="1">Cell membrane</location>
        <topology evidence="1">Multi-pass membrane protein</topology>
    </subcellularLocation>
</comment>
<keyword evidence="6 10" id="KW-0472">Membrane</keyword>
<dbReference type="GO" id="GO:0005886">
    <property type="term" value="C:plasma membrane"/>
    <property type="evidence" value="ECO:0007669"/>
    <property type="project" value="UniProtKB-SubCell"/>
</dbReference>
<protein>
    <submittedName>
        <fullName evidence="13">G-protein coupled receptors family 1 profile domain-containing protein</fullName>
    </submittedName>
</protein>
<dbReference type="OMA" id="IPVTLWH"/>
<evidence type="ECO:0000256" key="4">
    <source>
        <dbReference type="ARBA" id="ARBA00022989"/>
    </source>
</evidence>
<evidence type="ECO:0000313" key="12">
    <source>
        <dbReference type="Proteomes" id="UP000887565"/>
    </source>
</evidence>
<feature type="transmembrane region" description="Helical" evidence="10">
    <location>
        <begin position="175"/>
        <end position="200"/>
    </location>
</feature>
<dbReference type="SMART" id="SM01381">
    <property type="entry name" value="7TM_GPCR_Srsx"/>
    <property type="match status" value="1"/>
</dbReference>
<dbReference type="GO" id="GO:0004993">
    <property type="term" value="F:G protein-coupled serotonin receptor activity"/>
    <property type="evidence" value="ECO:0007669"/>
    <property type="project" value="TreeGrafter"/>
</dbReference>
<evidence type="ECO:0000256" key="1">
    <source>
        <dbReference type="ARBA" id="ARBA00004651"/>
    </source>
</evidence>
<feature type="transmembrane region" description="Helical" evidence="10">
    <location>
        <begin position="532"/>
        <end position="555"/>
    </location>
</feature>
<keyword evidence="4 10" id="KW-1133">Transmembrane helix</keyword>
<keyword evidence="8 9" id="KW-0807">Transducer</keyword>
<feature type="transmembrane region" description="Helical" evidence="10">
    <location>
        <begin position="220"/>
        <end position="243"/>
    </location>
</feature>
<accession>A0A915HJ79</accession>
<dbReference type="PRINTS" id="PR00243">
    <property type="entry name" value="MUSCARINICR"/>
</dbReference>
<dbReference type="Pfam" id="PF00001">
    <property type="entry name" value="7tm_1"/>
    <property type="match status" value="1"/>
</dbReference>
<dbReference type="InterPro" id="IPR000995">
    <property type="entry name" value="Musac_Ach_rcpt"/>
</dbReference>
<evidence type="ECO:0000256" key="6">
    <source>
        <dbReference type="ARBA" id="ARBA00023136"/>
    </source>
</evidence>
<keyword evidence="7 9" id="KW-0675">Receptor</keyword>
<dbReference type="GO" id="GO:0007187">
    <property type="term" value="P:G protein-coupled receptor signaling pathway, coupled to cyclic nucleotide second messenger"/>
    <property type="evidence" value="ECO:0007669"/>
    <property type="project" value="TreeGrafter"/>
</dbReference>
<dbReference type="Gene3D" id="1.20.1070.10">
    <property type="entry name" value="Rhodopsin 7-helix transmembrane proteins"/>
    <property type="match status" value="2"/>
</dbReference>
<dbReference type="GO" id="GO:0045202">
    <property type="term" value="C:synapse"/>
    <property type="evidence" value="ECO:0007669"/>
    <property type="project" value="TreeGrafter"/>
</dbReference>
<keyword evidence="12" id="KW-1185">Reference proteome</keyword>
<dbReference type="GO" id="GO:0007197">
    <property type="term" value="P:adenylate cyclase-inhibiting G protein-coupled acetylcholine receptor signaling pathway"/>
    <property type="evidence" value="ECO:0007669"/>
    <property type="project" value="TreeGrafter"/>
</dbReference>
<name>A0A915HJ79_ROMCU</name>
<organism evidence="12 13">
    <name type="scientific">Romanomermis culicivorax</name>
    <name type="common">Nematode worm</name>
    <dbReference type="NCBI Taxonomy" id="13658"/>
    <lineage>
        <taxon>Eukaryota</taxon>
        <taxon>Metazoa</taxon>
        <taxon>Ecdysozoa</taxon>
        <taxon>Nematoda</taxon>
        <taxon>Enoplea</taxon>
        <taxon>Dorylaimia</taxon>
        <taxon>Mermithida</taxon>
        <taxon>Mermithoidea</taxon>
        <taxon>Mermithidae</taxon>
        <taxon>Romanomermis</taxon>
    </lineage>
</organism>
<dbReference type="GO" id="GO:0030425">
    <property type="term" value="C:dendrite"/>
    <property type="evidence" value="ECO:0007669"/>
    <property type="project" value="TreeGrafter"/>
</dbReference>
<feature type="transmembrane region" description="Helical" evidence="10">
    <location>
        <begin position="59"/>
        <end position="83"/>
    </location>
</feature>
<comment type="similarity">
    <text evidence="9">Belongs to the G-protein coupled receptor 1 family.</text>
</comment>
<evidence type="ECO:0000256" key="8">
    <source>
        <dbReference type="ARBA" id="ARBA00023224"/>
    </source>
</evidence>
<evidence type="ECO:0000259" key="11">
    <source>
        <dbReference type="PROSITE" id="PS50262"/>
    </source>
</evidence>
<keyword evidence="2" id="KW-1003">Cell membrane</keyword>
<evidence type="ECO:0000256" key="9">
    <source>
        <dbReference type="RuleBase" id="RU000688"/>
    </source>
</evidence>
<feature type="transmembrane region" description="Helical" evidence="10">
    <location>
        <begin position="567"/>
        <end position="590"/>
    </location>
</feature>
<dbReference type="AlphaFoldDB" id="A0A915HJ79"/>
<dbReference type="PANTHER" id="PTHR24247">
    <property type="entry name" value="5-HYDROXYTRYPTAMINE RECEPTOR"/>
    <property type="match status" value="1"/>
</dbReference>
<proteinExistence type="inferred from homology"/>
<feature type="transmembrane region" description="Helical" evidence="10">
    <location>
        <begin position="133"/>
        <end position="154"/>
    </location>
</feature>
<dbReference type="WBParaSite" id="nRc.2.0.1.t01708-RA">
    <property type="protein sequence ID" value="nRc.2.0.1.t01708-RA"/>
    <property type="gene ID" value="nRc.2.0.1.g01708"/>
</dbReference>
<dbReference type="PRINTS" id="PR00237">
    <property type="entry name" value="GPCRRHODOPSN"/>
</dbReference>
<dbReference type="PANTHER" id="PTHR24247:SF265">
    <property type="entry name" value="MUSCARINIC ACETYLCHOLINE RECEPTOR DM1"/>
    <property type="match status" value="1"/>
</dbReference>
<evidence type="ECO:0000256" key="3">
    <source>
        <dbReference type="ARBA" id="ARBA00022692"/>
    </source>
</evidence>
<dbReference type="SUPFAM" id="SSF81321">
    <property type="entry name" value="Family A G protein-coupled receptor-like"/>
    <property type="match status" value="1"/>
</dbReference>
<dbReference type="PROSITE" id="PS50262">
    <property type="entry name" value="G_PROTEIN_RECEP_F1_2"/>
    <property type="match status" value="1"/>
</dbReference>
<dbReference type="GO" id="GO:0016907">
    <property type="term" value="F:G protein-coupled acetylcholine receptor activity"/>
    <property type="evidence" value="ECO:0007669"/>
    <property type="project" value="InterPro"/>
</dbReference>
<feature type="domain" description="G-protein coupled receptors family 1 profile" evidence="11">
    <location>
        <begin position="75"/>
        <end position="583"/>
    </location>
</feature>
<evidence type="ECO:0000256" key="5">
    <source>
        <dbReference type="ARBA" id="ARBA00023040"/>
    </source>
</evidence>
<dbReference type="InterPro" id="IPR000276">
    <property type="entry name" value="GPCR_Rhodpsn"/>
</dbReference>